<name>A0ACC3NA11_9PEZI</name>
<accession>A0ACC3NA11</accession>
<organism evidence="1 2">
    <name type="scientific">Vermiconidia calcicola</name>
    <dbReference type="NCBI Taxonomy" id="1690605"/>
    <lineage>
        <taxon>Eukaryota</taxon>
        <taxon>Fungi</taxon>
        <taxon>Dikarya</taxon>
        <taxon>Ascomycota</taxon>
        <taxon>Pezizomycotina</taxon>
        <taxon>Dothideomycetes</taxon>
        <taxon>Dothideomycetidae</taxon>
        <taxon>Mycosphaerellales</taxon>
        <taxon>Extremaceae</taxon>
        <taxon>Vermiconidia</taxon>
    </lineage>
</organism>
<keyword evidence="2" id="KW-1185">Reference proteome</keyword>
<evidence type="ECO:0000313" key="1">
    <source>
        <dbReference type="EMBL" id="KAK3713204.1"/>
    </source>
</evidence>
<reference evidence="1" key="1">
    <citation type="submission" date="2023-07" db="EMBL/GenBank/DDBJ databases">
        <title>Black Yeasts Isolated from many extreme environments.</title>
        <authorList>
            <person name="Coleine C."/>
            <person name="Stajich J.E."/>
            <person name="Selbmann L."/>
        </authorList>
    </citation>
    <scope>NUCLEOTIDE SEQUENCE</scope>
    <source>
        <strain evidence="1">CCFEE 5714</strain>
    </source>
</reference>
<proteinExistence type="predicted"/>
<protein>
    <submittedName>
        <fullName evidence="1">Uncharacterized protein</fullName>
    </submittedName>
</protein>
<evidence type="ECO:0000313" key="2">
    <source>
        <dbReference type="Proteomes" id="UP001281147"/>
    </source>
</evidence>
<sequence>MSRAVKRLLETPNKGGLTYTTVEVNNITLGLEVLIKALFAAKKAQEEAKKEMTASCSSNLSDLIPIESAAPEFDVPSFRLRDEDSDADFQSPSEPGTTESSTFSKDLANYKLNPLHK</sequence>
<dbReference type="EMBL" id="JAUTXU010000064">
    <property type="protein sequence ID" value="KAK3713204.1"/>
    <property type="molecule type" value="Genomic_DNA"/>
</dbReference>
<gene>
    <name evidence="1" type="ORF">LTR37_008637</name>
</gene>
<dbReference type="Proteomes" id="UP001281147">
    <property type="component" value="Unassembled WGS sequence"/>
</dbReference>
<comment type="caution">
    <text evidence="1">The sequence shown here is derived from an EMBL/GenBank/DDBJ whole genome shotgun (WGS) entry which is preliminary data.</text>
</comment>